<evidence type="ECO:0000256" key="1">
    <source>
        <dbReference type="SAM" id="MobiDB-lite"/>
    </source>
</evidence>
<feature type="region of interest" description="Disordered" evidence="1">
    <location>
        <begin position="1"/>
        <end position="74"/>
    </location>
</feature>
<reference evidence="2" key="1">
    <citation type="submission" date="2014-09" db="EMBL/GenBank/DDBJ databases">
        <authorList>
            <person name="Magalhaes I.L.F."/>
            <person name="Oliveira U."/>
            <person name="Santos F.R."/>
            <person name="Vidigal T.H.D.A."/>
            <person name="Brescovit A.D."/>
            <person name="Santos A.J."/>
        </authorList>
    </citation>
    <scope>NUCLEOTIDE SEQUENCE</scope>
    <source>
        <tissue evidence="2">Shoot tissue taken approximately 20 cm above the soil surface</tissue>
    </source>
</reference>
<dbReference type="EMBL" id="GBRH01209893">
    <property type="protein sequence ID" value="JAD88002.1"/>
    <property type="molecule type" value="Transcribed_RNA"/>
</dbReference>
<name>A0A0A9DW67_ARUDO</name>
<protein>
    <submittedName>
        <fullName evidence="2">Uncharacterized protein</fullName>
    </submittedName>
</protein>
<sequence>MTWRNRHGPPHSPFPAVPAAWRTRRRGRSWTGLAPPGVPRSSSAPPHRVPEQRRRGSAWPPRPPPPRGSWRSRR</sequence>
<reference evidence="2" key="2">
    <citation type="journal article" date="2015" name="Data Brief">
        <title>Shoot transcriptome of the giant reed, Arundo donax.</title>
        <authorList>
            <person name="Barrero R.A."/>
            <person name="Guerrero F.D."/>
            <person name="Moolhuijzen P."/>
            <person name="Goolsby J.A."/>
            <person name="Tidwell J."/>
            <person name="Bellgard S.E."/>
            <person name="Bellgard M.I."/>
        </authorList>
    </citation>
    <scope>NUCLEOTIDE SEQUENCE</scope>
    <source>
        <tissue evidence="2">Shoot tissue taken approximately 20 cm above the soil surface</tissue>
    </source>
</reference>
<organism evidence="2">
    <name type="scientific">Arundo donax</name>
    <name type="common">Giant reed</name>
    <name type="synonym">Donax arundinaceus</name>
    <dbReference type="NCBI Taxonomy" id="35708"/>
    <lineage>
        <taxon>Eukaryota</taxon>
        <taxon>Viridiplantae</taxon>
        <taxon>Streptophyta</taxon>
        <taxon>Embryophyta</taxon>
        <taxon>Tracheophyta</taxon>
        <taxon>Spermatophyta</taxon>
        <taxon>Magnoliopsida</taxon>
        <taxon>Liliopsida</taxon>
        <taxon>Poales</taxon>
        <taxon>Poaceae</taxon>
        <taxon>PACMAD clade</taxon>
        <taxon>Arundinoideae</taxon>
        <taxon>Arundineae</taxon>
        <taxon>Arundo</taxon>
    </lineage>
</organism>
<evidence type="ECO:0000313" key="2">
    <source>
        <dbReference type="EMBL" id="JAD88002.1"/>
    </source>
</evidence>
<accession>A0A0A9DW67</accession>
<dbReference type="AlphaFoldDB" id="A0A0A9DW67"/>
<proteinExistence type="predicted"/>